<protein>
    <submittedName>
        <fullName evidence="3">Phosphoacceptor receiver (REC) domain-containing protein</fullName>
    </submittedName>
</protein>
<evidence type="ECO:0000313" key="3">
    <source>
        <dbReference type="EMBL" id="BCX48087.1"/>
    </source>
</evidence>
<dbReference type="Pfam" id="PF00072">
    <property type="entry name" value="Response_reg"/>
    <property type="match status" value="1"/>
</dbReference>
<dbReference type="InterPro" id="IPR011006">
    <property type="entry name" value="CheY-like_superfamily"/>
</dbReference>
<organism evidence="3 4">
    <name type="scientific">Haloferula helveola</name>
    <dbReference type="NCBI Taxonomy" id="490095"/>
    <lineage>
        <taxon>Bacteria</taxon>
        <taxon>Pseudomonadati</taxon>
        <taxon>Verrucomicrobiota</taxon>
        <taxon>Verrucomicrobiia</taxon>
        <taxon>Verrucomicrobiales</taxon>
        <taxon>Verrucomicrobiaceae</taxon>
        <taxon>Haloferula</taxon>
    </lineage>
</organism>
<gene>
    <name evidence="3" type="ORF">HAHE_19950</name>
</gene>
<name>A0ABN6H396_9BACT</name>
<dbReference type="PANTHER" id="PTHR44520">
    <property type="entry name" value="RESPONSE REGULATOR RCP1-RELATED"/>
    <property type="match status" value="1"/>
</dbReference>
<feature type="modified residue" description="4-aspartylphosphate" evidence="1">
    <location>
        <position position="61"/>
    </location>
</feature>
<dbReference type="RefSeq" id="WP_353415621.1">
    <property type="nucleotide sequence ID" value="NZ_AP024702.1"/>
</dbReference>
<proteinExistence type="predicted"/>
<dbReference type="InterPro" id="IPR001789">
    <property type="entry name" value="Sig_transdc_resp-reg_receiver"/>
</dbReference>
<keyword evidence="1" id="KW-0597">Phosphoprotein</keyword>
<sequence length="148" mass="16518">MKASRNILLIEDDEDHAELLTRNANPSDKISRIGDGGEALDFLFGLEQSPTADRPDLIILDLKLPTADGTMILAKIKTDEKAKILGLHRIPVVIVTSSINPRDISNAYDNYTNSYLEKPRSPEGWAHLMRQIDEYWLTCNKSSLGLPS</sequence>
<evidence type="ECO:0000256" key="1">
    <source>
        <dbReference type="PROSITE-ProRule" id="PRU00169"/>
    </source>
</evidence>
<accession>A0ABN6H396</accession>
<dbReference type="SUPFAM" id="SSF52172">
    <property type="entry name" value="CheY-like"/>
    <property type="match status" value="1"/>
</dbReference>
<dbReference type="Gene3D" id="3.40.50.2300">
    <property type="match status" value="1"/>
</dbReference>
<dbReference type="PANTHER" id="PTHR44520:SF2">
    <property type="entry name" value="RESPONSE REGULATOR RCP1"/>
    <property type="match status" value="1"/>
</dbReference>
<dbReference type="EMBL" id="AP024702">
    <property type="protein sequence ID" value="BCX48087.1"/>
    <property type="molecule type" value="Genomic_DNA"/>
</dbReference>
<feature type="domain" description="Response regulatory" evidence="2">
    <location>
        <begin position="6"/>
        <end position="133"/>
    </location>
</feature>
<dbReference type="PROSITE" id="PS50110">
    <property type="entry name" value="RESPONSE_REGULATORY"/>
    <property type="match status" value="1"/>
</dbReference>
<evidence type="ECO:0000313" key="4">
    <source>
        <dbReference type="Proteomes" id="UP001374893"/>
    </source>
</evidence>
<dbReference type="Proteomes" id="UP001374893">
    <property type="component" value="Chromosome"/>
</dbReference>
<dbReference type="CDD" id="cd17557">
    <property type="entry name" value="REC_Rcp-like"/>
    <property type="match status" value="1"/>
</dbReference>
<evidence type="ECO:0000259" key="2">
    <source>
        <dbReference type="PROSITE" id="PS50110"/>
    </source>
</evidence>
<dbReference type="InterPro" id="IPR052893">
    <property type="entry name" value="TCS_response_regulator"/>
</dbReference>
<reference evidence="3 4" key="1">
    <citation type="submission" date="2021-06" db="EMBL/GenBank/DDBJ databases">
        <title>Complete genome of Haloferula helveola possessing various polysaccharide degrading enzymes.</title>
        <authorList>
            <person name="Takami H."/>
            <person name="Huang C."/>
            <person name="Hamasaki K."/>
        </authorList>
    </citation>
    <scope>NUCLEOTIDE SEQUENCE [LARGE SCALE GENOMIC DNA]</scope>
    <source>
        <strain evidence="3 4">CN-1</strain>
    </source>
</reference>
<keyword evidence="4" id="KW-1185">Reference proteome</keyword>
<dbReference type="SMART" id="SM00448">
    <property type="entry name" value="REC"/>
    <property type="match status" value="1"/>
</dbReference>